<sequence length="84" mass="8877">MRDFFISSLEKLITVVVILMCIAVVVGAGSMMISPQGGILPAIGVLIAGSLYVVLMGGMMYLFLGIHDNTKRTAEATERMAQGG</sequence>
<keyword evidence="3" id="KW-1185">Reference proteome</keyword>
<dbReference type="AlphaFoldDB" id="A0A3T0MYC3"/>
<protein>
    <submittedName>
        <fullName evidence="2">Uncharacterized protein</fullName>
    </submittedName>
</protein>
<keyword evidence="1" id="KW-0812">Transmembrane</keyword>
<evidence type="ECO:0000313" key="3">
    <source>
        <dbReference type="Proteomes" id="UP000283063"/>
    </source>
</evidence>
<reference evidence="2 3" key="1">
    <citation type="submission" date="2018-10" db="EMBL/GenBank/DDBJ databases">
        <title>Parasedimentitalea marina sp. nov., a psychrophilic bacterium isolated from deep seawater of the New Britain Trench.</title>
        <authorList>
            <person name="Cao J."/>
        </authorList>
    </citation>
    <scope>NUCLEOTIDE SEQUENCE [LARGE SCALE GENOMIC DNA]</scope>
    <source>
        <strain evidence="2 3">W43</strain>
    </source>
</reference>
<feature type="transmembrane region" description="Helical" evidence="1">
    <location>
        <begin position="39"/>
        <end position="64"/>
    </location>
</feature>
<dbReference type="RefSeq" id="WP_127747204.1">
    <property type="nucleotide sequence ID" value="NZ_CP033219.1"/>
</dbReference>
<feature type="transmembrane region" description="Helical" evidence="1">
    <location>
        <begin position="12"/>
        <end position="33"/>
    </location>
</feature>
<dbReference type="EMBL" id="CP033219">
    <property type="protein sequence ID" value="AZV76763.1"/>
    <property type="molecule type" value="Genomic_DNA"/>
</dbReference>
<accession>A0A3T0MYC3</accession>
<keyword evidence="1" id="KW-0472">Membrane</keyword>
<gene>
    <name evidence="2" type="ORF">EBB79_01870</name>
</gene>
<organism evidence="2 3">
    <name type="scientific">Parasedimentitalea marina</name>
    <dbReference type="NCBI Taxonomy" id="2483033"/>
    <lineage>
        <taxon>Bacteria</taxon>
        <taxon>Pseudomonadati</taxon>
        <taxon>Pseudomonadota</taxon>
        <taxon>Alphaproteobacteria</taxon>
        <taxon>Rhodobacterales</taxon>
        <taxon>Paracoccaceae</taxon>
        <taxon>Parasedimentitalea</taxon>
    </lineage>
</organism>
<proteinExistence type="predicted"/>
<dbReference type="OrthoDB" id="7871282at2"/>
<dbReference type="KEGG" id="sedi:EBB79_01870"/>
<evidence type="ECO:0000256" key="1">
    <source>
        <dbReference type="SAM" id="Phobius"/>
    </source>
</evidence>
<keyword evidence="1" id="KW-1133">Transmembrane helix</keyword>
<name>A0A3T0MYC3_9RHOB</name>
<evidence type="ECO:0000313" key="2">
    <source>
        <dbReference type="EMBL" id="AZV76763.1"/>
    </source>
</evidence>
<dbReference type="Proteomes" id="UP000283063">
    <property type="component" value="Chromosome"/>
</dbReference>